<accession>U2FM40</accession>
<evidence type="ECO:0000313" key="2">
    <source>
        <dbReference type="EMBL" id="ERJ13795.1"/>
    </source>
</evidence>
<dbReference type="EMBL" id="AFNU02000001">
    <property type="protein sequence ID" value="ERJ13795.1"/>
    <property type="molecule type" value="Genomic_DNA"/>
</dbReference>
<dbReference type="RefSeq" id="WP_008826099.1">
    <property type="nucleotide sequence ID" value="NZ_AFNU02000001.1"/>
</dbReference>
<organism evidence="2 3">
    <name type="scientific">Haloplasma contractile SSD-17B</name>
    <dbReference type="NCBI Taxonomy" id="1033810"/>
    <lineage>
        <taxon>Bacteria</taxon>
        <taxon>Bacillati</taxon>
        <taxon>Mycoplasmatota</taxon>
        <taxon>Mollicutes</taxon>
        <taxon>Haloplasmatales</taxon>
        <taxon>Haloplasmataceae</taxon>
        <taxon>Haloplasma</taxon>
    </lineage>
</organism>
<reference evidence="2 3" key="2">
    <citation type="journal article" date="2013" name="PLoS ONE">
        <title>INDIGO - INtegrated Data Warehouse of MIcrobial GenOmes with Examples from the Red Sea Extremophiles.</title>
        <authorList>
            <person name="Alam I."/>
            <person name="Antunes A."/>
            <person name="Kamau A.A."/>
            <person name="Ba Alawi W."/>
            <person name="Kalkatawi M."/>
            <person name="Stingl U."/>
            <person name="Bajic V.B."/>
        </authorList>
    </citation>
    <scope>NUCLEOTIDE SEQUENCE [LARGE SCALE GENOMIC DNA]</scope>
    <source>
        <strain evidence="2 3">SSD-17B</strain>
    </source>
</reference>
<feature type="transmembrane region" description="Helical" evidence="1">
    <location>
        <begin position="5"/>
        <end position="23"/>
    </location>
</feature>
<gene>
    <name evidence="2" type="ORF">HLPCO_000461</name>
</gene>
<evidence type="ECO:0000313" key="3">
    <source>
        <dbReference type="Proteomes" id="UP000005707"/>
    </source>
</evidence>
<keyword evidence="1" id="KW-0812">Transmembrane</keyword>
<dbReference type="InParanoid" id="U2FM40"/>
<dbReference type="Proteomes" id="UP000005707">
    <property type="component" value="Unassembled WGS sequence"/>
</dbReference>
<evidence type="ECO:0000256" key="1">
    <source>
        <dbReference type="SAM" id="Phobius"/>
    </source>
</evidence>
<proteinExistence type="predicted"/>
<protein>
    <submittedName>
        <fullName evidence="2">Uncharacterized protein</fullName>
    </submittedName>
</protein>
<dbReference type="AlphaFoldDB" id="U2FM40"/>
<reference evidence="2 3" key="1">
    <citation type="journal article" date="2011" name="J. Bacteriol.">
        <title>Genome sequence of Haloplasma contractile, an unusual contractile bacterium from a deep-sea anoxic brine lake.</title>
        <authorList>
            <person name="Antunes A."/>
            <person name="Alam I."/>
            <person name="El Dorry H."/>
            <person name="Siam R."/>
            <person name="Robertson A."/>
            <person name="Bajic V.B."/>
            <person name="Stingl U."/>
        </authorList>
    </citation>
    <scope>NUCLEOTIDE SEQUENCE [LARGE SCALE GENOMIC DNA]</scope>
    <source>
        <strain evidence="2 3">SSD-17B</strain>
    </source>
</reference>
<keyword evidence="3" id="KW-1185">Reference proteome</keyword>
<keyword evidence="1" id="KW-0472">Membrane</keyword>
<name>U2FM40_9MOLU</name>
<sequence length="74" mass="8802">MNKSFILFNVILFIFFIIIWFIAEDTIYSDIYYEYGSSWDNLKGKQFNGLLLKSFSLIGVLIQIYFVNKKLTNE</sequence>
<feature type="transmembrane region" description="Helical" evidence="1">
    <location>
        <begin position="47"/>
        <end position="67"/>
    </location>
</feature>
<keyword evidence="1" id="KW-1133">Transmembrane helix</keyword>
<comment type="caution">
    <text evidence="2">The sequence shown here is derived from an EMBL/GenBank/DDBJ whole genome shotgun (WGS) entry which is preliminary data.</text>
</comment>